<dbReference type="Pfam" id="PF00320">
    <property type="entry name" value="GATA"/>
    <property type="match status" value="2"/>
</dbReference>
<evidence type="ECO:0000256" key="2">
    <source>
        <dbReference type="ARBA" id="ARBA00022723"/>
    </source>
</evidence>
<dbReference type="PROSITE" id="PS00344">
    <property type="entry name" value="GATA_ZN_FINGER_1"/>
    <property type="match status" value="2"/>
</dbReference>
<evidence type="ECO:0000256" key="10">
    <source>
        <dbReference type="ARBA" id="ARBA00023242"/>
    </source>
</evidence>
<keyword evidence="3" id="KW-0677">Repeat</keyword>
<keyword evidence="9" id="KW-0804">Transcription</keyword>
<dbReference type="CDD" id="cd00202">
    <property type="entry name" value="ZnF_GATA"/>
    <property type="match status" value="2"/>
</dbReference>
<dbReference type="InterPro" id="IPR013088">
    <property type="entry name" value="Znf_NHR/GATA"/>
</dbReference>
<reference evidence="14" key="1">
    <citation type="submission" date="2015-12" db="EMBL/GenBank/DDBJ databases">
        <title>De novo transcriptome assembly of four potential Pierce s Disease insect vectors from Arizona vineyards.</title>
        <authorList>
            <person name="Tassone E.E."/>
        </authorList>
    </citation>
    <scope>NUCLEOTIDE SEQUENCE</scope>
</reference>
<keyword evidence="8" id="KW-0010">Activator</keyword>
<evidence type="ECO:0000256" key="12">
    <source>
        <dbReference type="SAM" id="MobiDB-lite"/>
    </source>
</evidence>
<protein>
    <recommendedName>
        <fullName evidence="13">GATA-type domain-containing protein</fullName>
    </recommendedName>
</protein>
<dbReference type="Gene3D" id="3.30.50.10">
    <property type="entry name" value="Erythroid Transcription Factor GATA-1, subunit A"/>
    <property type="match status" value="2"/>
</dbReference>
<dbReference type="GO" id="GO:0045165">
    <property type="term" value="P:cell fate commitment"/>
    <property type="evidence" value="ECO:0007669"/>
    <property type="project" value="TreeGrafter"/>
</dbReference>
<dbReference type="GO" id="GO:0000981">
    <property type="term" value="F:DNA-binding transcription factor activity, RNA polymerase II-specific"/>
    <property type="evidence" value="ECO:0007669"/>
    <property type="project" value="TreeGrafter"/>
</dbReference>
<dbReference type="PANTHER" id="PTHR10071">
    <property type="entry name" value="TRANSCRIPTION FACTOR GATA FAMILY MEMBER"/>
    <property type="match status" value="1"/>
</dbReference>
<dbReference type="PRINTS" id="PR00619">
    <property type="entry name" value="GATAZNFINGER"/>
</dbReference>
<dbReference type="InterPro" id="IPR039355">
    <property type="entry name" value="Transcription_factor_GATA"/>
</dbReference>
<dbReference type="FunFam" id="3.30.50.10:FF:000032">
    <property type="entry name" value="Transcription factor GATA-3"/>
    <property type="match status" value="1"/>
</dbReference>
<name>A0A1B6C0Z4_9HEMI</name>
<dbReference type="GO" id="GO:0005634">
    <property type="term" value="C:nucleus"/>
    <property type="evidence" value="ECO:0007669"/>
    <property type="project" value="UniProtKB-SubCell"/>
</dbReference>
<evidence type="ECO:0000259" key="13">
    <source>
        <dbReference type="PROSITE" id="PS50114"/>
    </source>
</evidence>
<evidence type="ECO:0000256" key="6">
    <source>
        <dbReference type="ARBA" id="ARBA00023015"/>
    </source>
</evidence>
<keyword evidence="5" id="KW-0862">Zinc</keyword>
<evidence type="ECO:0000256" key="5">
    <source>
        <dbReference type="ARBA" id="ARBA00022833"/>
    </source>
</evidence>
<dbReference type="GO" id="GO:0000122">
    <property type="term" value="P:negative regulation of transcription by RNA polymerase II"/>
    <property type="evidence" value="ECO:0007669"/>
    <property type="project" value="TreeGrafter"/>
</dbReference>
<keyword evidence="2" id="KW-0479">Metal-binding</keyword>
<keyword evidence="7" id="KW-0238">DNA-binding</keyword>
<dbReference type="GO" id="GO:0008270">
    <property type="term" value="F:zinc ion binding"/>
    <property type="evidence" value="ECO:0007669"/>
    <property type="project" value="UniProtKB-KW"/>
</dbReference>
<comment type="subcellular location">
    <subcellularLocation>
        <location evidence="1">Nucleus</location>
    </subcellularLocation>
</comment>
<accession>A0A1B6C0Z4</accession>
<proteinExistence type="predicted"/>
<keyword evidence="10" id="KW-0539">Nucleus</keyword>
<dbReference type="EMBL" id="GEDC01030130">
    <property type="protein sequence ID" value="JAS07168.1"/>
    <property type="molecule type" value="Transcribed_RNA"/>
</dbReference>
<evidence type="ECO:0000256" key="11">
    <source>
        <dbReference type="PROSITE-ProRule" id="PRU00094"/>
    </source>
</evidence>
<feature type="domain" description="GATA-type" evidence="13">
    <location>
        <begin position="446"/>
        <end position="499"/>
    </location>
</feature>
<keyword evidence="4 11" id="KW-0863">Zinc-finger</keyword>
<evidence type="ECO:0000256" key="4">
    <source>
        <dbReference type="ARBA" id="ARBA00022771"/>
    </source>
</evidence>
<dbReference type="AlphaFoldDB" id="A0A1B6C0Z4"/>
<dbReference type="PROSITE" id="PS50114">
    <property type="entry name" value="GATA_ZN_FINGER_2"/>
    <property type="match status" value="2"/>
</dbReference>
<organism evidence="14">
    <name type="scientific">Clastoptera arizonana</name>
    <name type="common">Arizona spittle bug</name>
    <dbReference type="NCBI Taxonomy" id="38151"/>
    <lineage>
        <taxon>Eukaryota</taxon>
        <taxon>Metazoa</taxon>
        <taxon>Ecdysozoa</taxon>
        <taxon>Arthropoda</taxon>
        <taxon>Hexapoda</taxon>
        <taxon>Insecta</taxon>
        <taxon>Pterygota</taxon>
        <taxon>Neoptera</taxon>
        <taxon>Paraneoptera</taxon>
        <taxon>Hemiptera</taxon>
        <taxon>Auchenorrhyncha</taxon>
        <taxon>Cercopoidea</taxon>
        <taxon>Clastopteridae</taxon>
        <taxon>Clastoptera</taxon>
    </lineage>
</organism>
<feature type="compositionally biased region" description="Polar residues" evidence="12">
    <location>
        <begin position="252"/>
        <end position="274"/>
    </location>
</feature>
<evidence type="ECO:0000256" key="8">
    <source>
        <dbReference type="ARBA" id="ARBA00023159"/>
    </source>
</evidence>
<evidence type="ECO:0000256" key="1">
    <source>
        <dbReference type="ARBA" id="ARBA00004123"/>
    </source>
</evidence>
<dbReference type="PANTHER" id="PTHR10071:SF281">
    <property type="entry name" value="BOX A-BINDING FACTOR-RELATED"/>
    <property type="match status" value="1"/>
</dbReference>
<keyword evidence="6" id="KW-0805">Transcription regulation</keyword>
<feature type="region of interest" description="Disordered" evidence="12">
    <location>
        <begin position="491"/>
        <end position="513"/>
    </location>
</feature>
<feature type="domain" description="GATA-type" evidence="13">
    <location>
        <begin position="392"/>
        <end position="446"/>
    </location>
</feature>
<feature type="non-terminal residue" evidence="14">
    <location>
        <position position="1"/>
    </location>
</feature>
<gene>
    <name evidence="14" type="ORF">g.24402</name>
</gene>
<dbReference type="InterPro" id="IPR000679">
    <property type="entry name" value="Znf_GATA"/>
</dbReference>
<dbReference type="GO" id="GO:0000978">
    <property type="term" value="F:RNA polymerase II cis-regulatory region sequence-specific DNA binding"/>
    <property type="evidence" value="ECO:0007669"/>
    <property type="project" value="TreeGrafter"/>
</dbReference>
<evidence type="ECO:0000256" key="3">
    <source>
        <dbReference type="ARBA" id="ARBA00022737"/>
    </source>
</evidence>
<feature type="compositionally biased region" description="Low complexity" evidence="12">
    <location>
        <begin position="279"/>
        <end position="288"/>
    </location>
</feature>
<dbReference type="SMART" id="SM00401">
    <property type="entry name" value="ZnF_GATA"/>
    <property type="match status" value="2"/>
</dbReference>
<dbReference type="FunFam" id="3.30.50.10:FF:000001">
    <property type="entry name" value="GATA transcription factor (GATAd)"/>
    <property type="match status" value="1"/>
</dbReference>
<feature type="compositionally biased region" description="Polar residues" evidence="12">
    <location>
        <begin position="305"/>
        <end position="321"/>
    </location>
</feature>
<evidence type="ECO:0000256" key="9">
    <source>
        <dbReference type="ARBA" id="ARBA00023163"/>
    </source>
</evidence>
<dbReference type="GO" id="GO:0045944">
    <property type="term" value="P:positive regulation of transcription by RNA polymerase II"/>
    <property type="evidence" value="ECO:0007669"/>
    <property type="project" value="TreeGrafter"/>
</dbReference>
<evidence type="ECO:0000313" key="14">
    <source>
        <dbReference type="EMBL" id="JAS07168.1"/>
    </source>
</evidence>
<evidence type="ECO:0000256" key="7">
    <source>
        <dbReference type="ARBA" id="ARBA00023125"/>
    </source>
</evidence>
<dbReference type="SUPFAM" id="SSF57716">
    <property type="entry name" value="Glucocorticoid receptor-like (DNA-binding domain)"/>
    <property type="match status" value="2"/>
</dbReference>
<sequence>YLEERRDSQDEMILTQNGAQFPVRNHPQYNNLFPHLAKSFNGQDEVYPYTFTLPGTYPAEGKSEEIDEVITTLKREDGSIHEETDRYDDILELGEKVRRFDDNIVRRNQLNVSSNASDRSSEIEPSPDRMLEYGQENKGELLDLHLHSREQQIMSNNNFEHLSAALHSTSSTPSPLNQAHHEDAEIYTPNSSEGLHRLHSSSNLATLNQPNYHHAHHHDVIQHSGNFTSFSSSGMYGRTGYTNTPIHQYFGSGTTSPTSNDVAPAQNTWSSQVGSEEYSPPAKYSSPNSNPPPALPAFSQRFGGFTTTSSRGNPPYSTSGTVCPTSTYLPTPTASDAVSMWNTSPSYSTDVTQQYLGTGSRGRSSVIGTSHLGNYSAAASLSAHVVDDVEYYSEGRECVNCGAISTPLWRRDGTGHYLCNACGLYHKMNGMNRPLVRQPRRLSASRRMGLTCSNCRTNATSLWRRNSHGDPVCNACGLYYKLHGVNRPLAMKKDSIQTRKRKPKSGSKSEPSAKIIKLEHNEGYGECRTNAAVMNHHSSTALAYSSLYGGPHSGLGSYYDLPTKAEPIESSDQSPHIVSLASAKVNDRPSVVSIIS</sequence>
<feature type="region of interest" description="Disordered" evidence="12">
    <location>
        <begin position="252"/>
        <end position="321"/>
    </location>
</feature>